<evidence type="ECO:0000313" key="1">
    <source>
        <dbReference type="EMBL" id="AZA14434.1"/>
    </source>
</evidence>
<dbReference type="CDD" id="cd00130">
    <property type="entry name" value="PAS"/>
    <property type="match status" value="1"/>
</dbReference>
<dbReference type="EMBL" id="CP033896">
    <property type="protein sequence ID" value="AZA14434.1"/>
    <property type="molecule type" value="Genomic_DNA"/>
</dbReference>
<dbReference type="KEGG" id="ccho:CCHOA_10255"/>
<dbReference type="Gene3D" id="3.30.450.20">
    <property type="entry name" value="PAS domain"/>
    <property type="match status" value="1"/>
</dbReference>
<name>A0A3G6JE65_9CORY</name>
<dbReference type="AlphaFoldDB" id="A0A3G6JE65"/>
<gene>
    <name evidence="1" type="primary">aer</name>
    <name evidence="1" type="ORF">CCHOA_10255</name>
</gene>
<dbReference type="InterPro" id="IPR000014">
    <property type="entry name" value="PAS"/>
</dbReference>
<organism evidence="1 2">
    <name type="scientific">Corynebacterium choanae</name>
    <dbReference type="NCBI Taxonomy" id="1862358"/>
    <lineage>
        <taxon>Bacteria</taxon>
        <taxon>Bacillati</taxon>
        <taxon>Actinomycetota</taxon>
        <taxon>Actinomycetes</taxon>
        <taxon>Mycobacteriales</taxon>
        <taxon>Corynebacteriaceae</taxon>
        <taxon>Corynebacterium</taxon>
    </lineage>
</organism>
<proteinExistence type="predicted"/>
<keyword evidence="1" id="KW-0675">Receptor</keyword>
<dbReference type="Proteomes" id="UP000269019">
    <property type="component" value="Chromosome"/>
</dbReference>
<evidence type="ECO:0000313" key="2">
    <source>
        <dbReference type="Proteomes" id="UP000269019"/>
    </source>
</evidence>
<accession>A0A3G6JE65</accession>
<sequence length="454" mass="49002">MTTPTGAQHEVRADEMFFSTTDEKGIIGESNSVFVRLSRFPLAELVGAPHNIIRHPAMPGAAFLGMWTTLQAGQPFAAYVRNLAKDGSEYDVFATVTPMPGGGYLSVRTRPMMEDVFAAVREVYDRVSATEQQLRAAGTSKANAAIAGFQQLGDELAELGFDSYAAFQAEILPGEVAARSAVSTLAAEIDTSELSGSAVVIAEQVPAIVDALSDWSTALSGADEVSRLLHKAVRSLRTEVEQATEFASELQRHATAGSGLSPDDLMPLEVWSHMRASVTPRLEKFYVSLEQFDALTREMKVSLSLIRLQMEMITRFIHELAAGGGQFDRQAVALVTLAQCLDAILEKVQVAAQGFSSQQAALIEHITYVAKLMAIPQQLMTGWRDEFTGDTARTLDPAVERVVASVSRSVTRGEDALGQLRDLAATLQHTTTVADLAGLQQQITAIERAAQTLT</sequence>
<keyword evidence="2" id="KW-1185">Reference proteome</keyword>
<reference evidence="1 2" key="1">
    <citation type="submission" date="2018-11" db="EMBL/GenBank/DDBJ databases">
        <authorList>
            <person name="Kleinhagauer T."/>
            <person name="Glaeser S.P."/>
            <person name="Spergser J."/>
            <person name="Ruckert C."/>
            <person name="Kaempfer P."/>
            <person name="Busse H.-J."/>
        </authorList>
    </citation>
    <scope>NUCLEOTIDE SEQUENCE [LARGE SCALE GENOMIC DNA]</scope>
    <source>
        <strain evidence="1 2">200CH</strain>
    </source>
</reference>
<dbReference type="SUPFAM" id="SSF55785">
    <property type="entry name" value="PYP-like sensor domain (PAS domain)"/>
    <property type="match status" value="1"/>
</dbReference>
<dbReference type="InterPro" id="IPR035965">
    <property type="entry name" value="PAS-like_dom_sf"/>
</dbReference>
<protein>
    <submittedName>
        <fullName evidence="1">Aerotaxis receptor</fullName>
    </submittedName>
</protein>